<dbReference type="PANTHER" id="PTHR43580:SF2">
    <property type="entry name" value="CYTOKINE-LIKE NUCLEAR FACTOR N-PAC"/>
    <property type="match status" value="1"/>
</dbReference>
<evidence type="ECO:0000313" key="5">
    <source>
        <dbReference type="Proteomes" id="UP000281343"/>
    </source>
</evidence>
<evidence type="ECO:0000259" key="3">
    <source>
        <dbReference type="Pfam" id="PF21761"/>
    </source>
</evidence>
<accession>A0A3L9YET1</accession>
<dbReference type="InterPro" id="IPR048666">
    <property type="entry name" value="RedAm-like_C"/>
</dbReference>
<keyword evidence="1" id="KW-0560">Oxidoreductase</keyword>
<feature type="domain" description="NADPH-dependent reductive aminase-like C-terminal" evidence="3">
    <location>
        <begin position="160"/>
        <end position="283"/>
    </location>
</feature>
<reference evidence="4 5" key="1">
    <citation type="submission" date="2018-10" db="EMBL/GenBank/DDBJ databases">
        <authorList>
            <person name="Jung H.S."/>
            <person name="Jeon C.O."/>
        </authorList>
    </citation>
    <scope>NUCLEOTIDE SEQUENCE [LARGE SCALE GENOMIC DNA]</scope>
    <source>
        <strain evidence="4 5">MA-7-27</strain>
    </source>
</reference>
<dbReference type="SUPFAM" id="SSF51735">
    <property type="entry name" value="NAD(P)-binding Rossmann-fold domains"/>
    <property type="match status" value="1"/>
</dbReference>
<dbReference type="GO" id="GO:0016491">
    <property type="term" value="F:oxidoreductase activity"/>
    <property type="evidence" value="ECO:0007669"/>
    <property type="project" value="UniProtKB-KW"/>
</dbReference>
<feature type="domain" description="6-phosphogluconate dehydrogenase NADP-binding" evidence="2">
    <location>
        <begin position="3"/>
        <end position="158"/>
    </location>
</feature>
<dbReference type="InterPro" id="IPR036291">
    <property type="entry name" value="NAD(P)-bd_dom_sf"/>
</dbReference>
<gene>
    <name evidence="4" type="ORF">D9R08_14180</name>
</gene>
<dbReference type="GO" id="GO:0000785">
    <property type="term" value="C:chromatin"/>
    <property type="evidence" value="ECO:0007669"/>
    <property type="project" value="TreeGrafter"/>
</dbReference>
<dbReference type="GO" id="GO:0003677">
    <property type="term" value="F:DNA binding"/>
    <property type="evidence" value="ECO:0007669"/>
    <property type="project" value="TreeGrafter"/>
</dbReference>
<evidence type="ECO:0000313" key="4">
    <source>
        <dbReference type="EMBL" id="RMA41460.1"/>
    </source>
</evidence>
<dbReference type="PIRSF" id="PIRSF000103">
    <property type="entry name" value="HIBADH"/>
    <property type="match status" value="1"/>
</dbReference>
<dbReference type="Gene3D" id="3.40.50.720">
    <property type="entry name" value="NAD(P)-binding Rossmann-like Domain"/>
    <property type="match status" value="1"/>
</dbReference>
<dbReference type="InterPro" id="IPR013328">
    <property type="entry name" value="6PGD_dom2"/>
</dbReference>
<dbReference type="OrthoDB" id="5524287at2"/>
<dbReference type="Proteomes" id="UP000281343">
    <property type="component" value="Unassembled WGS sequence"/>
</dbReference>
<organism evidence="4 5">
    <name type="scientific">Rhodophyticola porphyridii</name>
    <dbReference type="NCBI Taxonomy" id="1852017"/>
    <lineage>
        <taxon>Bacteria</taxon>
        <taxon>Pseudomonadati</taxon>
        <taxon>Pseudomonadota</taxon>
        <taxon>Alphaproteobacteria</taxon>
        <taxon>Rhodobacterales</taxon>
        <taxon>Roseobacteraceae</taxon>
        <taxon>Rhodophyticola</taxon>
    </lineage>
</organism>
<dbReference type="Gene3D" id="1.10.1040.10">
    <property type="entry name" value="N-(1-d-carboxylethyl)-l-norvaline Dehydrogenase, domain 2"/>
    <property type="match status" value="1"/>
</dbReference>
<dbReference type="AlphaFoldDB" id="A0A3L9YET1"/>
<name>A0A3L9YET1_9RHOB</name>
<comment type="caution">
    <text evidence="4">The sequence shown here is derived from an EMBL/GenBank/DDBJ whole genome shotgun (WGS) entry which is preliminary data.</text>
</comment>
<dbReference type="EMBL" id="RCNT01000007">
    <property type="protein sequence ID" value="RMA41460.1"/>
    <property type="molecule type" value="Genomic_DNA"/>
</dbReference>
<dbReference type="InterPro" id="IPR006115">
    <property type="entry name" value="6PGDH_NADP-bd"/>
</dbReference>
<sequence length="287" mass="30358">MSLAIIGLGNMGSAIAEAAITGGHQVAVWNRTPEKAEAFADRATVAESLAEAIAATDMQVWVLSDYETTEAVLAETGVSAALAGKTFVQLCSGTPAEARALSAKVTDLGARYLDGKIFTYPARVGAEMTRFAYSGDEVVYKACAPTLKTFGARSGWLGPDPGFAAAADLAWLSYLYGSMVGLFQGLAFTRAEGMPDEAVFGSVPSWLVEIDAEARYSKELIERGDFHGGQAELDVHFAAMQHLLDTAQATSISNAFPRMIVDVFGEALERGYGGMEITGGLEVFCKP</sequence>
<dbReference type="InterPro" id="IPR051265">
    <property type="entry name" value="HIBADH-related_NP60_sf"/>
</dbReference>
<dbReference type="Pfam" id="PF21761">
    <property type="entry name" value="RedAm-like_C"/>
    <property type="match status" value="1"/>
</dbReference>
<dbReference type="InterPro" id="IPR015815">
    <property type="entry name" value="HIBADH-related"/>
</dbReference>
<keyword evidence="5" id="KW-1185">Reference proteome</keyword>
<evidence type="ECO:0000256" key="1">
    <source>
        <dbReference type="ARBA" id="ARBA00023002"/>
    </source>
</evidence>
<dbReference type="Pfam" id="PF03446">
    <property type="entry name" value="NAD_binding_2"/>
    <property type="match status" value="1"/>
</dbReference>
<proteinExistence type="predicted"/>
<dbReference type="GO" id="GO:0050661">
    <property type="term" value="F:NADP binding"/>
    <property type="evidence" value="ECO:0007669"/>
    <property type="project" value="InterPro"/>
</dbReference>
<protein>
    <submittedName>
        <fullName evidence="4">NAD(P)-dependent oxidoreductase</fullName>
    </submittedName>
</protein>
<dbReference type="GO" id="GO:0140673">
    <property type="term" value="P:transcription elongation-coupled chromatin remodeling"/>
    <property type="evidence" value="ECO:0007669"/>
    <property type="project" value="TreeGrafter"/>
</dbReference>
<evidence type="ECO:0000259" key="2">
    <source>
        <dbReference type="Pfam" id="PF03446"/>
    </source>
</evidence>
<dbReference type="PANTHER" id="PTHR43580">
    <property type="entry name" value="OXIDOREDUCTASE GLYR1-RELATED"/>
    <property type="match status" value="1"/>
</dbReference>
<dbReference type="GO" id="GO:0031491">
    <property type="term" value="F:nucleosome binding"/>
    <property type="evidence" value="ECO:0007669"/>
    <property type="project" value="TreeGrafter"/>
</dbReference>